<evidence type="ECO:0000256" key="2">
    <source>
        <dbReference type="ARBA" id="ARBA00022448"/>
    </source>
</evidence>
<dbReference type="STRING" id="99656.SAMN05421659_10568"/>
<keyword evidence="5 8" id="KW-0067">ATP-binding</keyword>
<dbReference type="GO" id="GO:0016887">
    <property type="term" value="F:ATP hydrolysis activity"/>
    <property type="evidence" value="ECO:0007669"/>
    <property type="project" value="UniProtKB-UniRule"/>
</dbReference>
<keyword evidence="3" id="KW-0677">Repeat</keyword>
<comment type="similarity">
    <text evidence="1 8">Belongs to the ABC transporter superfamily.</text>
</comment>
<feature type="domain" description="ABC transporter" evidence="9">
    <location>
        <begin position="2"/>
        <end position="236"/>
    </location>
</feature>
<dbReference type="PROSITE" id="PS50893">
    <property type="entry name" value="ABC_TRANSPORTER_2"/>
    <property type="match status" value="1"/>
</dbReference>
<dbReference type="Proteomes" id="UP000199701">
    <property type="component" value="Unassembled WGS sequence"/>
</dbReference>
<evidence type="ECO:0000256" key="5">
    <source>
        <dbReference type="ARBA" id="ARBA00022840"/>
    </source>
</evidence>
<dbReference type="GO" id="GO:0015418">
    <property type="term" value="F:ABC-type quaternary ammonium compound transporting activity"/>
    <property type="evidence" value="ECO:0007669"/>
    <property type="project" value="UniProtKB-EC"/>
</dbReference>
<dbReference type="PROSITE" id="PS51371">
    <property type="entry name" value="CBS"/>
    <property type="match status" value="1"/>
</dbReference>
<evidence type="ECO:0000313" key="11">
    <source>
        <dbReference type="EMBL" id="SEW13445.1"/>
    </source>
</evidence>
<dbReference type="GO" id="GO:0031460">
    <property type="term" value="P:glycine betaine transport"/>
    <property type="evidence" value="ECO:0007669"/>
    <property type="project" value="InterPro"/>
</dbReference>
<dbReference type="Gene3D" id="3.40.50.300">
    <property type="entry name" value="P-loop containing nucleotide triphosphate hydrolases"/>
    <property type="match status" value="1"/>
</dbReference>
<dbReference type="InterPro" id="IPR017871">
    <property type="entry name" value="ABC_transporter-like_CS"/>
</dbReference>
<evidence type="ECO:0000256" key="7">
    <source>
        <dbReference type="PROSITE-ProRule" id="PRU00703"/>
    </source>
</evidence>
<evidence type="ECO:0000256" key="8">
    <source>
        <dbReference type="RuleBase" id="RU369116"/>
    </source>
</evidence>
<dbReference type="FunFam" id="3.40.50.300:FF:000425">
    <property type="entry name" value="Probable ABC transporter, ATP-binding subunit"/>
    <property type="match status" value="1"/>
</dbReference>
<reference evidence="11 12" key="1">
    <citation type="submission" date="2016-10" db="EMBL/GenBank/DDBJ databases">
        <authorList>
            <person name="de Groot N.N."/>
        </authorList>
    </citation>
    <scope>NUCLEOTIDE SEQUENCE [LARGE SCALE GENOMIC DNA]</scope>
    <source>
        <strain evidence="11 12">DSM 9179</strain>
    </source>
</reference>
<dbReference type="InterPro" id="IPR003593">
    <property type="entry name" value="AAA+_ATPase"/>
</dbReference>
<organism evidence="11 12">
    <name type="scientific">[Clostridium] fimetarium</name>
    <dbReference type="NCBI Taxonomy" id="99656"/>
    <lineage>
        <taxon>Bacteria</taxon>
        <taxon>Bacillati</taxon>
        <taxon>Bacillota</taxon>
        <taxon>Clostridia</taxon>
        <taxon>Lachnospirales</taxon>
        <taxon>Lachnospiraceae</taxon>
    </lineage>
</organism>
<dbReference type="GO" id="GO:0005886">
    <property type="term" value="C:plasma membrane"/>
    <property type="evidence" value="ECO:0007669"/>
    <property type="project" value="UniProtKB-SubCell"/>
</dbReference>
<protein>
    <recommendedName>
        <fullName evidence="8">Quaternary amine transport ATP-binding protein</fullName>
        <ecNumber evidence="8">7.6.2.9</ecNumber>
    </recommendedName>
</protein>
<dbReference type="Pfam" id="PF00571">
    <property type="entry name" value="CBS"/>
    <property type="match status" value="2"/>
</dbReference>
<evidence type="ECO:0000259" key="9">
    <source>
        <dbReference type="PROSITE" id="PS50893"/>
    </source>
</evidence>
<dbReference type="GO" id="GO:0006865">
    <property type="term" value="P:amino acid transport"/>
    <property type="evidence" value="ECO:0007669"/>
    <property type="project" value="UniProtKB-UniRule"/>
</dbReference>
<dbReference type="PANTHER" id="PTHR43117:SF3">
    <property type="entry name" value="CHOLINE TRANSPORT ATP-BINDING PROTEIN OPUBA"/>
    <property type="match status" value="1"/>
</dbReference>
<proteinExistence type="inferred from homology"/>
<dbReference type="InterPro" id="IPR005892">
    <property type="entry name" value="Gly-betaine_transp_ATP-bd"/>
</dbReference>
<keyword evidence="8" id="KW-0997">Cell inner membrane</keyword>
<keyword evidence="8" id="KW-1003">Cell membrane</keyword>
<dbReference type="SMART" id="SM00116">
    <property type="entry name" value="CBS"/>
    <property type="match status" value="2"/>
</dbReference>
<keyword evidence="8" id="KW-0472">Membrane</keyword>
<dbReference type="OrthoDB" id="9802264at2"/>
<evidence type="ECO:0000259" key="10">
    <source>
        <dbReference type="PROSITE" id="PS51371"/>
    </source>
</evidence>
<dbReference type="PANTHER" id="PTHR43117">
    <property type="entry name" value="OSMOPROTECTANT IMPORT ATP-BINDING PROTEIN OSMV"/>
    <property type="match status" value="1"/>
</dbReference>
<dbReference type="InterPro" id="IPR027417">
    <property type="entry name" value="P-loop_NTPase"/>
</dbReference>
<evidence type="ECO:0000256" key="6">
    <source>
        <dbReference type="ARBA" id="ARBA00023122"/>
    </source>
</evidence>
<evidence type="ECO:0000256" key="1">
    <source>
        <dbReference type="ARBA" id="ARBA00005417"/>
    </source>
</evidence>
<dbReference type="AlphaFoldDB" id="A0A1I0PGG0"/>
<evidence type="ECO:0000313" key="12">
    <source>
        <dbReference type="Proteomes" id="UP000199701"/>
    </source>
</evidence>
<accession>A0A1I0PGG0</accession>
<dbReference type="EC" id="7.6.2.9" evidence="8"/>
<dbReference type="Pfam" id="PF00005">
    <property type="entry name" value="ABC_tran"/>
    <property type="match status" value="1"/>
</dbReference>
<feature type="domain" description="CBS" evidence="10">
    <location>
        <begin position="255"/>
        <end position="311"/>
    </location>
</feature>
<keyword evidence="4 8" id="KW-0547">Nucleotide-binding</keyword>
<keyword evidence="6 7" id="KW-0129">CBS domain</keyword>
<gene>
    <name evidence="11" type="ORF">SAMN05421659_10568</name>
</gene>
<keyword evidence="2 8" id="KW-0813">Transport</keyword>
<comment type="subunit">
    <text evidence="8">The complex is probably composed of two ATP-binding proteins, two transmembrane proteins and a solute-binding protein.</text>
</comment>
<dbReference type="Gene3D" id="3.10.580.10">
    <property type="entry name" value="CBS-domain"/>
    <property type="match status" value="1"/>
</dbReference>
<dbReference type="SMART" id="SM00382">
    <property type="entry name" value="AAA"/>
    <property type="match status" value="1"/>
</dbReference>
<dbReference type="SUPFAM" id="SSF52540">
    <property type="entry name" value="P-loop containing nucleoside triphosphate hydrolases"/>
    <property type="match status" value="1"/>
</dbReference>
<dbReference type="NCBIfam" id="TIGR01186">
    <property type="entry name" value="proV"/>
    <property type="match status" value="1"/>
</dbReference>
<dbReference type="RefSeq" id="WP_092452421.1">
    <property type="nucleotide sequence ID" value="NZ_FOJI01000005.1"/>
</dbReference>
<keyword evidence="12" id="KW-1185">Reference proteome</keyword>
<dbReference type="GO" id="GO:0005524">
    <property type="term" value="F:ATP binding"/>
    <property type="evidence" value="ECO:0007669"/>
    <property type="project" value="UniProtKB-UniRule"/>
</dbReference>
<dbReference type="EMBL" id="FOJI01000005">
    <property type="protein sequence ID" value="SEW13445.1"/>
    <property type="molecule type" value="Genomic_DNA"/>
</dbReference>
<sequence>MIEFKNVSKVYPGNKVAVENINLKFETGEFICFVGTSGSGKTTCMRMINRMNIPSKGTVLIDGRDISKTNEINLRRRIGYVIQQIGLMPHMKIYENITMVPKLLKWSEDKMNKVARELLKKVDLPESYLDCYPSELSGGQQQRIGVIRALAADQEIILMDEPFGALDPITRDTLQQLVKQLQREMGKTIIFVTHDMDEALKLSDRMVVMDKGQVVQFDTPDGILANPANDFVREMLGEERLNRAQFDYETVEKMMVLEPICILENQTVAEAIQIMRKNRVDTLLVVNEEKHLMGQVDIFALDQRRMGTDRVGNHTKKISYLYNDTKIRDAIYYINDLGFRNIPVVNKDLVLAGLVTRASVVDKVYESYWSDYQPEGDDTIHQIKPEKMSAVEDTL</sequence>
<dbReference type="PROSITE" id="PS00211">
    <property type="entry name" value="ABC_TRANSPORTER_1"/>
    <property type="match status" value="1"/>
</dbReference>
<evidence type="ECO:0000256" key="4">
    <source>
        <dbReference type="ARBA" id="ARBA00022741"/>
    </source>
</evidence>
<comment type="catalytic activity">
    <reaction evidence="8">
        <text>a quaternary ammonium(out) + ATP + H2O = a quaternary ammonium(in) + ADP + phosphate + H(+)</text>
        <dbReference type="Rhea" id="RHEA:11036"/>
        <dbReference type="ChEBI" id="CHEBI:15377"/>
        <dbReference type="ChEBI" id="CHEBI:15378"/>
        <dbReference type="ChEBI" id="CHEBI:30616"/>
        <dbReference type="ChEBI" id="CHEBI:35267"/>
        <dbReference type="ChEBI" id="CHEBI:43474"/>
        <dbReference type="ChEBI" id="CHEBI:456216"/>
    </reaction>
</comment>
<name>A0A1I0PGG0_9FIRM</name>
<evidence type="ECO:0000256" key="3">
    <source>
        <dbReference type="ARBA" id="ARBA00022737"/>
    </source>
</evidence>
<dbReference type="InterPro" id="IPR003439">
    <property type="entry name" value="ABC_transporter-like_ATP-bd"/>
</dbReference>
<dbReference type="InterPro" id="IPR000644">
    <property type="entry name" value="CBS_dom"/>
</dbReference>
<comment type="subcellular location">
    <subcellularLocation>
        <location evidence="8">Cell inner membrane</location>
        <topology evidence="8">Peripheral membrane protein</topology>
    </subcellularLocation>
</comment>
<dbReference type="InterPro" id="IPR046342">
    <property type="entry name" value="CBS_dom_sf"/>
</dbReference>
<dbReference type="SUPFAM" id="SSF54631">
    <property type="entry name" value="CBS-domain pair"/>
    <property type="match status" value="1"/>
</dbReference>